<keyword evidence="3" id="KW-1185">Reference proteome</keyword>
<dbReference type="InterPro" id="IPR010730">
    <property type="entry name" value="HET"/>
</dbReference>
<dbReference type="AlphaFoldDB" id="A0A8K0RJJ8"/>
<dbReference type="PANTHER" id="PTHR33112">
    <property type="entry name" value="DOMAIN PROTEIN, PUTATIVE-RELATED"/>
    <property type="match status" value="1"/>
</dbReference>
<dbReference type="Proteomes" id="UP000813427">
    <property type="component" value="Unassembled WGS sequence"/>
</dbReference>
<proteinExistence type="predicted"/>
<accession>A0A8K0RJJ8</accession>
<dbReference type="EMBL" id="JAGPXF010000008">
    <property type="protein sequence ID" value="KAH7232836.1"/>
    <property type="molecule type" value="Genomic_DNA"/>
</dbReference>
<evidence type="ECO:0000313" key="3">
    <source>
        <dbReference type="Proteomes" id="UP000813427"/>
    </source>
</evidence>
<evidence type="ECO:0000313" key="2">
    <source>
        <dbReference type="EMBL" id="KAH7232836.1"/>
    </source>
</evidence>
<dbReference type="Pfam" id="PF06985">
    <property type="entry name" value="HET"/>
    <property type="match status" value="1"/>
</dbReference>
<sequence>MPIGALVPRIYLRKFIRPRPTPTESFRSIQETRKTLFNNDIKLQATTRSSLSFIRAKHPNLPPEVMLLLHYYQAVANFRMMGNLSVHLSDDAYSSITSYYPSIMKTLDWLLIVSVETVHDANSRILHNSRASCYSYMPRHKIIAVYSAGFEEYDDEILGQVSTVLGGTCPHVESLQRAAVFGEQIKNFTERLLAIKKEDRKTGIHLGLANLSQDDVITFDNVSITSSDLVFREHQPDHHGQAILPDRRWIDLNVVRGWMATCQSQHKAKCHEPAWLKGVEPAKPEFLIDVHQNSVVAALPHAASYVALSYTWGLGRNLKNTKATLQELRQPGSLKLPRFAAQLPETIQNTIDLVRELGERYLWVDALCIIQDDPTSLSRNLNQMQLIYASSVFCIMAATGCGAEFGLRGLKGLSPARDLELYVYDLADGDKLIEVDHTMSQDPTAGTKYSYHQRGWTFQEWLFSRRRLVFNHGPLMWQCQCARWRETSRVNPEADSHWALMSRSRESGLDPSPSIWEFMSLVPTFNTKSLTMQEDAARAFAGIQAMLHRVHPGGLLYGLSEFFFEIALAWSSLYDNVERRQASDPTKVLEDGLPSWSWLGWYGRVNFPLDTEFELLEPWHSHEHKVGFREPVAEWFTITSPDSTNRRKVRSEWYQYKRRTQSASNADGLPFAWTREQYTQQNYPYDFNPSGREPNDIFFHSLRPEKKFKYAVPVLTWSDTPSLSDQTQYISCEARRARLMLTSSTVIVGAVDYERRVQVEDDNNNKILSLTLHNSRDTHEFLDTSMRTKYIELLAFAKGWSTWLGDDFVKGEDGYGTGITKTPGMDPRDCYFVLWVERRGNVWYRRACGEALASWWETNMDRDSSNMVLG</sequence>
<protein>
    <submittedName>
        <fullName evidence="2">Heterokaryon incompatibility protein-domain-containing protein</fullName>
    </submittedName>
</protein>
<reference evidence="2" key="1">
    <citation type="journal article" date="2021" name="Nat. Commun.">
        <title>Genetic determinants of endophytism in the Arabidopsis root mycobiome.</title>
        <authorList>
            <person name="Mesny F."/>
            <person name="Miyauchi S."/>
            <person name="Thiergart T."/>
            <person name="Pickel B."/>
            <person name="Atanasova L."/>
            <person name="Karlsson M."/>
            <person name="Huettel B."/>
            <person name="Barry K.W."/>
            <person name="Haridas S."/>
            <person name="Chen C."/>
            <person name="Bauer D."/>
            <person name="Andreopoulos W."/>
            <person name="Pangilinan J."/>
            <person name="LaButti K."/>
            <person name="Riley R."/>
            <person name="Lipzen A."/>
            <person name="Clum A."/>
            <person name="Drula E."/>
            <person name="Henrissat B."/>
            <person name="Kohler A."/>
            <person name="Grigoriev I.V."/>
            <person name="Martin F.M."/>
            <person name="Hacquard S."/>
        </authorList>
    </citation>
    <scope>NUCLEOTIDE SEQUENCE</scope>
    <source>
        <strain evidence="2">MPI-SDFR-AT-0068</strain>
    </source>
</reference>
<evidence type="ECO:0000259" key="1">
    <source>
        <dbReference type="Pfam" id="PF06985"/>
    </source>
</evidence>
<gene>
    <name evidence="2" type="ORF">BKA59DRAFT_460299</name>
</gene>
<feature type="domain" description="Heterokaryon incompatibility" evidence="1">
    <location>
        <begin position="305"/>
        <end position="460"/>
    </location>
</feature>
<comment type="caution">
    <text evidence="2">The sequence shown here is derived from an EMBL/GenBank/DDBJ whole genome shotgun (WGS) entry which is preliminary data.</text>
</comment>
<name>A0A8K0RJJ8_9HYPO</name>
<dbReference type="PANTHER" id="PTHR33112:SF12">
    <property type="entry name" value="HETEROKARYON INCOMPATIBILITY DOMAIN-CONTAINING PROTEIN"/>
    <property type="match status" value="1"/>
</dbReference>
<organism evidence="2 3">
    <name type="scientific">Fusarium tricinctum</name>
    <dbReference type="NCBI Taxonomy" id="61284"/>
    <lineage>
        <taxon>Eukaryota</taxon>
        <taxon>Fungi</taxon>
        <taxon>Dikarya</taxon>
        <taxon>Ascomycota</taxon>
        <taxon>Pezizomycotina</taxon>
        <taxon>Sordariomycetes</taxon>
        <taxon>Hypocreomycetidae</taxon>
        <taxon>Hypocreales</taxon>
        <taxon>Nectriaceae</taxon>
        <taxon>Fusarium</taxon>
        <taxon>Fusarium tricinctum species complex</taxon>
    </lineage>
</organism>
<dbReference type="OrthoDB" id="5135333at2759"/>